<gene>
    <name evidence="2" type="ORF">BN2475_40085</name>
</gene>
<evidence type="ECO:0000313" key="2">
    <source>
        <dbReference type="EMBL" id="SIT35267.1"/>
    </source>
</evidence>
<dbReference type="STRING" id="1247936.BN2475_40085"/>
<protein>
    <submittedName>
        <fullName evidence="2">Uncharacterized protein</fullName>
    </submittedName>
</protein>
<evidence type="ECO:0000256" key="1">
    <source>
        <dbReference type="SAM" id="MobiDB-lite"/>
    </source>
</evidence>
<proteinExistence type="predicted"/>
<name>A0A1N7RKQ4_9BURK</name>
<dbReference type="Proteomes" id="UP000187012">
    <property type="component" value="Unassembled WGS sequence"/>
</dbReference>
<sequence length="177" mass="19216">MKKPKTRRPVPIQMDRDLLPRYLSAAKDGDTMAARHLLALFCEDLKTGASVDPGLVAYIHQILSGVVALKDAREAPRTAGGKRAGNEAQHYRAIVQVMGLVEPRGQPARREKHLDVAIEVREEMEAGATLENAAAAVEEANPGIGNATNIYSANATAARANSDMKRRDEYARKADTD</sequence>
<dbReference type="AlphaFoldDB" id="A0A1N7RKQ4"/>
<organism evidence="2 3">
    <name type="scientific">Paraburkholderia ribeironis</name>
    <dbReference type="NCBI Taxonomy" id="1247936"/>
    <lineage>
        <taxon>Bacteria</taxon>
        <taxon>Pseudomonadati</taxon>
        <taxon>Pseudomonadota</taxon>
        <taxon>Betaproteobacteria</taxon>
        <taxon>Burkholderiales</taxon>
        <taxon>Burkholderiaceae</taxon>
        <taxon>Paraburkholderia</taxon>
    </lineage>
</organism>
<dbReference type="EMBL" id="CYGX02000004">
    <property type="protein sequence ID" value="SIT35267.1"/>
    <property type="molecule type" value="Genomic_DNA"/>
</dbReference>
<feature type="region of interest" description="Disordered" evidence="1">
    <location>
        <begin position="157"/>
        <end position="177"/>
    </location>
</feature>
<feature type="compositionally biased region" description="Basic and acidic residues" evidence="1">
    <location>
        <begin position="162"/>
        <end position="177"/>
    </location>
</feature>
<evidence type="ECO:0000313" key="3">
    <source>
        <dbReference type="Proteomes" id="UP000187012"/>
    </source>
</evidence>
<reference evidence="2 3" key="1">
    <citation type="submission" date="2016-12" db="EMBL/GenBank/DDBJ databases">
        <authorList>
            <person name="Song W.-J."/>
            <person name="Kurnit D.M."/>
        </authorList>
    </citation>
    <scope>NUCLEOTIDE SEQUENCE [LARGE SCALE GENOMIC DNA]</scope>
    <source>
        <strain evidence="2 3">STM7296</strain>
    </source>
</reference>
<dbReference type="RefSeq" id="WP_143325707.1">
    <property type="nucleotide sequence ID" value="NZ_CYGX02000004.1"/>
</dbReference>
<keyword evidence="3" id="KW-1185">Reference proteome</keyword>
<accession>A0A1N7RKQ4</accession>